<gene>
    <name evidence="2" type="primary">NCL1_19290</name>
    <name evidence="2" type="ORF">NPIL_468541</name>
</gene>
<dbReference type="OrthoDB" id="6435850at2759"/>
<evidence type="ECO:0000256" key="1">
    <source>
        <dbReference type="ARBA" id="ARBA00023239"/>
    </source>
</evidence>
<dbReference type="GO" id="GO:0016829">
    <property type="term" value="F:lyase activity"/>
    <property type="evidence" value="ECO:0007669"/>
    <property type="project" value="UniProtKB-KW"/>
</dbReference>
<dbReference type="SUPFAM" id="SSF55073">
    <property type="entry name" value="Nucleotide cyclase"/>
    <property type="match status" value="1"/>
</dbReference>
<dbReference type="InterPro" id="IPR029787">
    <property type="entry name" value="Nucleotide_cyclase"/>
</dbReference>
<accession>A0A8X6QKU4</accession>
<keyword evidence="1" id="KW-0456">Lyase</keyword>
<protein>
    <submittedName>
        <fullName evidence="2">Guanylate cyclase domain-containing protein</fullName>
    </submittedName>
</protein>
<keyword evidence="3" id="KW-1185">Reference proteome</keyword>
<proteinExistence type="predicted"/>
<name>A0A8X6QKU4_NEPPI</name>
<dbReference type="EMBL" id="BMAW01082719">
    <property type="protein sequence ID" value="GFU30419.1"/>
    <property type="molecule type" value="Genomic_DNA"/>
</dbReference>
<organism evidence="2 3">
    <name type="scientific">Nephila pilipes</name>
    <name type="common">Giant wood spider</name>
    <name type="synonym">Nephila maculata</name>
    <dbReference type="NCBI Taxonomy" id="299642"/>
    <lineage>
        <taxon>Eukaryota</taxon>
        <taxon>Metazoa</taxon>
        <taxon>Ecdysozoa</taxon>
        <taxon>Arthropoda</taxon>
        <taxon>Chelicerata</taxon>
        <taxon>Arachnida</taxon>
        <taxon>Araneae</taxon>
        <taxon>Araneomorphae</taxon>
        <taxon>Entelegynae</taxon>
        <taxon>Araneoidea</taxon>
        <taxon>Nephilidae</taxon>
        <taxon>Nephila</taxon>
    </lineage>
</organism>
<feature type="non-terminal residue" evidence="2">
    <location>
        <position position="1"/>
    </location>
</feature>
<reference evidence="2" key="1">
    <citation type="submission" date="2020-08" db="EMBL/GenBank/DDBJ databases">
        <title>Multicomponent nature underlies the extraordinary mechanical properties of spider dragline silk.</title>
        <authorList>
            <person name="Kono N."/>
            <person name="Nakamura H."/>
            <person name="Mori M."/>
            <person name="Yoshida Y."/>
            <person name="Ohtoshi R."/>
            <person name="Malay A.D."/>
            <person name="Moran D.A.P."/>
            <person name="Tomita M."/>
            <person name="Numata K."/>
            <person name="Arakawa K."/>
        </authorList>
    </citation>
    <scope>NUCLEOTIDE SEQUENCE</scope>
</reference>
<dbReference type="AlphaFoldDB" id="A0A8X6QKU4"/>
<dbReference type="Proteomes" id="UP000887013">
    <property type="component" value="Unassembled WGS sequence"/>
</dbReference>
<feature type="non-terminal residue" evidence="2">
    <location>
        <position position="154"/>
    </location>
</feature>
<evidence type="ECO:0000313" key="2">
    <source>
        <dbReference type="EMBL" id="GFU30419.1"/>
    </source>
</evidence>
<dbReference type="Gene3D" id="3.30.70.1230">
    <property type="entry name" value="Nucleotide cyclase"/>
    <property type="match status" value="1"/>
</dbReference>
<sequence length="154" mass="17637">VLDAGGDVVMMEAGYLQCMWLSRVEDMEELSQKVLNVALYIQRRYGRTDTKFGRIIRNLIGLSCGEFECFFVGKKAIYYTLIGNTVKDSFHSASLCGNNEVVVSREFWKCIKYKEEYMFQTLPDEFVTVFSLRLESLSAGLNNSEILDVIQIVK</sequence>
<evidence type="ECO:0000313" key="3">
    <source>
        <dbReference type="Proteomes" id="UP000887013"/>
    </source>
</evidence>
<comment type="caution">
    <text evidence="2">The sequence shown here is derived from an EMBL/GenBank/DDBJ whole genome shotgun (WGS) entry which is preliminary data.</text>
</comment>